<dbReference type="GeneTree" id="ENSGT00660000096803"/>
<proteinExistence type="predicted"/>
<name>H2YZY0_CIOSA</name>
<evidence type="ECO:0000313" key="3">
    <source>
        <dbReference type="Proteomes" id="UP000007875"/>
    </source>
</evidence>
<feature type="region of interest" description="Disordered" evidence="1">
    <location>
        <begin position="97"/>
        <end position="120"/>
    </location>
</feature>
<reference evidence="2" key="3">
    <citation type="submission" date="2025-09" db="UniProtKB">
        <authorList>
            <consortium name="Ensembl"/>
        </authorList>
    </citation>
    <scope>IDENTIFICATION</scope>
</reference>
<evidence type="ECO:0000256" key="1">
    <source>
        <dbReference type="SAM" id="MobiDB-lite"/>
    </source>
</evidence>
<feature type="compositionally biased region" description="Basic and acidic residues" evidence="1">
    <location>
        <begin position="100"/>
        <end position="120"/>
    </location>
</feature>
<reference evidence="2" key="2">
    <citation type="submission" date="2025-08" db="UniProtKB">
        <authorList>
            <consortium name="Ensembl"/>
        </authorList>
    </citation>
    <scope>IDENTIFICATION</scope>
</reference>
<dbReference type="InParanoid" id="H2YZY0"/>
<dbReference type="HOGENOM" id="CLU_2054911_0_0_1"/>
<accession>H2YZY0</accession>
<feature type="region of interest" description="Disordered" evidence="1">
    <location>
        <begin position="1"/>
        <end position="40"/>
    </location>
</feature>
<dbReference type="AlphaFoldDB" id="H2YZY0"/>
<protein>
    <submittedName>
        <fullName evidence="2">Uncharacterized protein</fullName>
    </submittedName>
</protein>
<reference evidence="3" key="1">
    <citation type="submission" date="2003-08" db="EMBL/GenBank/DDBJ databases">
        <authorList>
            <person name="Birren B."/>
            <person name="Nusbaum C."/>
            <person name="Abebe A."/>
            <person name="Abouelleil A."/>
            <person name="Adekoya E."/>
            <person name="Ait-zahra M."/>
            <person name="Allen N."/>
            <person name="Allen T."/>
            <person name="An P."/>
            <person name="Anderson M."/>
            <person name="Anderson S."/>
            <person name="Arachchi H."/>
            <person name="Armbruster J."/>
            <person name="Bachantsang P."/>
            <person name="Baldwin J."/>
            <person name="Barry A."/>
            <person name="Bayul T."/>
            <person name="Blitshsteyn B."/>
            <person name="Bloom T."/>
            <person name="Blye J."/>
            <person name="Boguslavskiy L."/>
            <person name="Borowsky M."/>
            <person name="Boukhgalter B."/>
            <person name="Brunache A."/>
            <person name="Butler J."/>
            <person name="Calixte N."/>
            <person name="Calvo S."/>
            <person name="Camarata J."/>
            <person name="Campo K."/>
            <person name="Chang J."/>
            <person name="Cheshatsang Y."/>
            <person name="Citroen M."/>
            <person name="Collymore A."/>
            <person name="Considine T."/>
            <person name="Cook A."/>
            <person name="Cooke P."/>
            <person name="Corum B."/>
            <person name="Cuomo C."/>
            <person name="David R."/>
            <person name="Dawoe T."/>
            <person name="Degray S."/>
            <person name="Dodge S."/>
            <person name="Dooley K."/>
            <person name="Dorje P."/>
            <person name="Dorjee K."/>
            <person name="Dorris L."/>
            <person name="Duffey N."/>
            <person name="Dupes A."/>
            <person name="Elkins T."/>
            <person name="Engels R."/>
            <person name="Erickson J."/>
            <person name="Farina A."/>
            <person name="Faro S."/>
            <person name="Ferreira P."/>
            <person name="Fischer H."/>
            <person name="Fitzgerald M."/>
            <person name="Foley K."/>
            <person name="Gage D."/>
            <person name="Galagan J."/>
            <person name="Gearin G."/>
            <person name="Gnerre S."/>
            <person name="Gnirke A."/>
            <person name="Goyette A."/>
            <person name="Graham J."/>
            <person name="Grandbois E."/>
            <person name="Gyaltsen K."/>
            <person name="Hafez N."/>
            <person name="Hagopian D."/>
            <person name="Hagos B."/>
            <person name="Hall J."/>
            <person name="Hatcher B."/>
            <person name="Heller A."/>
            <person name="Higgins H."/>
            <person name="Honan T."/>
            <person name="Horn A."/>
            <person name="Houde N."/>
            <person name="Hughes L."/>
            <person name="Hulme W."/>
            <person name="Husby E."/>
            <person name="Iliev I."/>
            <person name="Jaffe D."/>
            <person name="Jones C."/>
            <person name="Kamal M."/>
            <person name="Kamat A."/>
            <person name="Kamvysselis M."/>
            <person name="Karlsson E."/>
            <person name="Kells C."/>
            <person name="Kieu A."/>
            <person name="Kisner P."/>
            <person name="Kodira C."/>
            <person name="Kulbokas E."/>
            <person name="Labutti K."/>
            <person name="Lama D."/>
            <person name="Landers T."/>
            <person name="Leger J."/>
            <person name="Levine S."/>
            <person name="Lewis D."/>
            <person name="Lewis T."/>
            <person name="Lindblad-toh K."/>
            <person name="Liu X."/>
            <person name="Lokyitsang T."/>
            <person name="Lokyitsang Y."/>
            <person name="Lucien O."/>
            <person name="Lui A."/>
            <person name="Ma L.J."/>
            <person name="Mabbitt R."/>
            <person name="Macdonald J."/>
            <person name="Maclean C."/>
            <person name="Major J."/>
            <person name="Manning J."/>
            <person name="Marabella R."/>
            <person name="Maru K."/>
            <person name="Matthews C."/>
            <person name="Mauceli E."/>
            <person name="Mccarthy M."/>
            <person name="Mcdonough S."/>
            <person name="Mcghee T."/>
            <person name="Meldrim J."/>
            <person name="Meneus L."/>
            <person name="Mesirov J."/>
            <person name="Mihalev A."/>
            <person name="Mihova T."/>
            <person name="Mikkelsen T."/>
            <person name="Mlenga V."/>
            <person name="Moru K."/>
            <person name="Mozes J."/>
            <person name="Mulrain L."/>
            <person name="Munson G."/>
            <person name="Naylor J."/>
            <person name="Newes C."/>
            <person name="Nguyen C."/>
            <person name="Nguyen N."/>
            <person name="Nguyen T."/>
            <person name="Nicol R."/>
            <person name="Nielsen C."/>
            <person name="Nizzari M."/>
            <person name="Norbu C."/>
            <person name="Norbu N."/>
            <person name="O'donnell P."/>
            <person name="Okoawo O."/>
            <person name="O'leary S."/>
            <person name="Omotosho B."/>
            <person name="O'neill K."/>
            <person name="Osman S."/>
            <person name="Parker S."/>
            <person name="Perrin D."/>
            <person name="Phunkhang P."/>
            <person name="Piqani B."/>
            <person name="Purcell S."/>
            <person name="Rachupka T."/>
            <person name="Ramasamy U."/>
            <person name="Rameau R."/>
            <person name="Ray V."/>
            <person name="Raymond C."/>
            <person name="Retta R."/>
            <person name="Richardson S."/>
            <person name="Rise C."/>
            <person name="Rodriguez J."/>
            <person name="Rogers J."/>
            <person name="Rogov P."/>
            <person name="Rutman M."/>
            <person name="Schupbach R."/>
            <person name="Seaman C."/>
            <person name="Settipalli S."/>
            <person name="Sharpe T."/>
            <person name="Sheridan J."/>
            <person name="Sherpa N."/>
            <person name="Shi J."/>
            <person name="Smirnov S."/>
            <person name="Smith C."/>
            <person name="Sougnez C."/>
            <person name="Spencer B."/>
            <person name="Stalker J."/>
            <person name="Stange-thomann N."/>
            <person name="Stavropoulos S."/>
            <person name="Stetson K."/>
            <person name="Stone C."/>
            <person name="Stone S."/>
            <person name="Stubbs M."/>
            <person name="Talamas J."/>
            <person name="Tchuinga P."/>
            <person name="Tenzing P."/>
            <person name="Tesfaye S."/>
            <person name="Theodore J."/>
            <person name="Thoulutsang Y."/>
            <person name="Topham K."/>
            <person name="Towey S."/>
            <person name="Tsamla T."/>
            <person name="Tsomo N."/>
            <person name="Vallee D."/>
            <person name="Vassiliev H."/>
            <person name="Venkataraman V."/>
            <person name="Vinson J."/>
            <person name="Vo A."/>
            <person name="Wade C."/>
            <person name="Wang S."/>
            <person name="Wangchuk T."/>
            <person name="Wangdi T."/>
            <person name="Whittaker C."/>
            <person name="Wilkinson J."/>
            <person name="Wu Y."/>
            <person name="Wyman D."/>
            <person name="Yadav S."/>
            <person name="Yang S."/>
            <person name="Yang X."/>
            <person name="Yeager S."/>
            <person name="Yee E."/>
            <person name="Young G."/>
            <person name="Zainoun J."/>
            <person name="Zembeck L."/>
            <person name="Zimmer A."/>
            <person name="Zody M."/>
            <person name="Lander E."/>
        </authorList>
    </citation>
    <scope>NUCLEOTIDE SEQUENCE [LARGE SCALE GENOMIC DNA]</scope>
</reference>
<dbReference type="Ensembl" id="ENSCSAVT00000011023.1">
    <property type="protein sequence ID" value="ENSCSAVP00000010892.1"/>
    <property type="gene ID" value="ENSCSAVG00000006378.1"/>
</dbReference>
<evidence type="ECO:0000313" key="2">
    <source>
        <dbReference type="Ensembl" id="ENSCSAVP00000010892.1"/>
    </source>
</evidence>
<keyword evidence="3" id="KW-1185">Reference proteome</keyword>
<dbReference type="Proteomes" id="UP000007875">
    <property type="component" value="Unassembled WGS sequence"/>
</dbReference>
<organism evidence="2 3">
    <name type="scientific">Ciona savignyi</name>
    <name type="common">Pacific transparent sea squirt</name>
    <dbReference type="NCBI Taxonomy" id="51511"/>
    <lineage>
        <taxon>Eukaryota</taxon>
        <taxon>Metazoa</taxon>
        <taxon>Chordata</taxon>
        <taxon>Tunicata</taxon>
        <taxon>Ascidiacea</taxon>
        <taxon>Phlebobranchia</taxon>
        <taxon>Cionidae</taxon>
        <taxon>Ciona</taxon>
    </lineage>
</organism>
<sequence>MRDHRRLTKRLLYSESSSEDENVVAQSNPPIDINDRKQPGYQDKVTSWLENVDPALKHSEINEVPKQPESTKESDLEDLVSISQVITDSKCKIVRRKKRVLSDEDPNRPPSEEPKTKVST</sequence>